<keyword evidence="4 7" id="KW-0812">Transmembrane</keyword>
<dbReference type="EMBL" id="FOMX01000024">
    <property type="protein sequence ID" value="SFE98126.1"/>
    <property type="molecule type" value="Genomic_DNA"/>
</dbReference>
<sequence length="177" mass="19601">MTPEQEAFLAKKKEKAAARRNKPEEKANLGITSLMDIVSILVVYLLKSYASDPIVINPTAGQKIPMSTADAPIQDGIPIFVTTRGITFDSKKIVTMTPDGDIDPSQVQNHLIGPLYDQLAEEVDKAKQLAERQNKPWTGRVILVGDQDLKFSVLVDVMYTTGRAEFSEYSFCVIRKG</sequence>
<evidence type="ECO:0000256" key="7">
    <source>
        <dbReference type="RuleBase" id="RU003879"/>
    </source>
</evidence>
<keyword evidence="7" id="KW-0813">Transport</keyword>
<dbReference type="STRING" id="54.SAMN02745121_06352"/>
<keyword evidence="7" id="KW-0653">Protein transport</keyword>
<dbReference type="GO" id="GO:0022857">
    <property type="term" value="F:transmembrane transporter activity"/>
    <property type="evidence" value="ECO:0007669"/>
    <property type="project" value="InterPro"/>
</dbReference>
<accession>A0A1I2F0C9</accession>
<keyword evidence="9" id="KW-1185">Reference proteome</keyword>
<evidence type="ECO:0000256" key="6">
    <source>
        <dbReference type="ARBA" id="ARBA00023136"/>
    </source>
</evidence>
<gene>
    <name evidence="8" type="ORF">SAMN02745121_06352</name>
</gene>
<proteinExistence type="inferred from homology"/>
<keyword evidence="3" id="KW-1003">Cell membrane</keyword>
<keyword evidence="5" id="KW-1133">Transmembrane helix</keyword>
<keyword evidence="6" id="KW-0472">Membrane</keyword>
<evidence type="ECO:0000256" key="1">
    <source>
        <dbReference type="ARBA" id="ARBA00004162"/>
    </source>
</evidence>
<evidence type="ECO:0000256" key="4">
    <source>
        <dbReference type="ARBA" id="ARBA00022692"/>
    </source>
</evidence>
<evidence type="ECO:0000256" key="2">
    <source>
        <dbReference type="ARBA" id="ARBA00005811"/>
    </source>
</evidence>
<dbReference type="OrthoDB" id="5508091at2"/>
<comment type="subcellular location">
    <subcellularLocation>
        <location evidence="1">Cell membrane</location>
        <topology evidence="1">Single-pass membrane protein</topology>
    </subcellularLocation>
    <subcellularLocation>
        <location evidence="7">Cell membrane</location>
        <topology evidence="7">Single-pass type II membrane protein</topology>
    </subcellularLocation>
</comment>
<comment type="similarity">
    <text evidence="2 7">Belongs to the ExbD/TolR family.</text>
</comment>
<dbReference type="InterPro" id="IPR003400">
    <property type="entry name" value="ExbD"/>
</dbReference>
<dbReference type="GO" id="GO:0015031">
    <property type="term" value="P:protein transport"/>
    <property type="evidence" value="ECO:0007669"/>
    <property type="project" value="UniProtKB-KW"/>
</dbReference>
<evidence type="ECO:0000256" key="5">
    <source>
        <dbReference type="ARBA" id="ARBA00022989"/>
    </source>
</evidence>
<dbReference type="RefSeq" id="WP_096327764.1">
    <property type="nucleotide sequence ID" value="NZ_FOMX01000024.1"/>
</dbReference>
<name>A0A1I2F0C9_9BACT</name>
<protein>
    <submittedName>
        <fullName evidence="8">Biopolymer transport protein ExbD/TolR</fullName>
    </submittedName>
</protein>
<organism evidence="8 9">
    <name type="scientific">Nannocystis exedens</name>
    <dbReference type="NCBI Taxonomy" id="54"/>
    <lineage>
        <taxon>Bacteria</taxon>
        <taxon>Pseudomonadati</taxon>
        <taxon>Myxococcota</taxon>
        <taxon>Polyangia</taxon>
        <taxon>Nannocystales</taxon>
        <taxon>Nannocystaceae</taxon>
        <taxon>Nannocystis</taxon>
    </lineage>
</organism>
<dbReference type="Proteomes" id="UP000199400">
    <property type="component" value="Unassembled WGS sequence"/>
</dbReference>
<evidence type="ECO:0000313" key="8">
    <source>
        <dbReference type="EMBL" id="SFE98126.1"/>
    </source>
</evidence>
<evidence type="ECO:0000313" key="9">
    <source>
        <dbReference type="Proteomes" id="UP000199400"/>
    </source>
</evidence>
<dbReference type="AlphaFoldDB" id="A0A1I2F0C9"/>
<reference evidence="9" key="1">
    <citation type="submission" date="2016-10" db="EMBL/GenBank/DDBJ databases">
        <authorList>
            <person name="Varghese N."/>
            <person name="Submissions S."/>
        </authorList>
    </citation>
    <scope>NUCLEOTIDE SEQUENCE [LARGE SCALE GENOMIC DNA]</scope>
    <source>
        <strain evidence="9">ATCC 25963</strain>
    </source>
</reference>
<dbReference type="GO" id="GO:0005886">
    <property type="term" value="C:plasma membrane"/>
    <property type="evidence" value="ECO:0007669"/>
    <property type="project" value="UniProtKB-SubCell"/>
</dbReference>
<evidence type="ECO:0000256" key="3">
    <source>
        <dbReference type="ARBA" id="ARBA00022475"/>
    </source>
</evidence>
<dbReference type="Pfam" id="PF02472">
    <property type="entry name" value="ExbD"/>
    <property type="match status" value="1"/>
</dbReference>